<comment type="caution">
    <text evidence="2">The sequence shown here is derived from an EMBL/GenBank/DDBJ whole genome shotgun (WGS) entry which is preliminary data.</text>
</comment>
<gene>
    <name evidence="2" type="ORF">D6D24_05878</name>
</gene>
<dbReference type="EMBL" id="QZAJ01000223">
    <property type="protein sequence ID" value="THW13714.1"/>
    <property type="molecule type" value="Genomic_DNA"/>
</dbReference>
<accession>A0A4V4IB13</accession>
<evidence type="ECO:0000256" key="1">
    <source>
        <dbReference type="SAM" id="MobiDB-lite"/>
    </source>
</evidence>
<reference evidence="2 3" key="1">
    <citation type="submission" date="2018-10" db="EMBL/GenBank/DDBJ databases">
        <title>Fifty Aureobasidium pullulans genomes reveal a recombining polyextremotolerant generalist.</title>
        <authorList>
            <person name="Gostincar C."/>
            <person name="Turk M."/>
            <person name="Zajc J."/>
            <person name="Gunde-Cimerman N."/>
        </authorList>
    </citation>
    <scope>NUCLEOTIDE SEQUENCE [LARGE SCALE GENOMIC DNA]</scope>
    <source>
        <strain evidence="2 3">EXF-11318</strain>
    </source>
</reference>
<proteinExistence type="predicted"/>
<dbReference type="Proteomes" id="UP000308014">
    <property type="component" value="Unassembled WGS sequence"/>
</dbReference>
<organism evidence="2 3">
    <name type="scientific">Aureobasidium pullulans</name>
    <name type="common">Black yeast</name>
    <name type="synonym">Pullularia pullulans</name>
    <dbReference type="NCBI Taxonomy" id="5580"/>
    <lineage>
        <taxon>Eukaryota</taxon>
        <taxon>Fungi</taxon>
        <taxon>Dikarya</taxon>
        <taxon>Ascomycota</taxon>
        <taxon>Pezizomycotina</taxon>
        <taxon>Dothideomycetes</taxon>
        <taxon>Dothideomycetidae</taxon>
        <taxon>Dothideales</taxon>
        <taxon>Saccotheciaceae</taxon>
        <taxon>Aureobasidium</taxon>
    </lineage>
</organism>
<name>A0A4V4IB13_AURPU</name>
<feature type="region of interest" description="Disordered" evidence="1">
    <location>
        <begin position="81"/>
        <end position="110"/>
    </location>
</feature>
<evidence type="ECO:0000313" key="2">
    <source>
        <dbReference type="EMBL" id="THW13714.1"/>
    </source>
</evidence>
<dbReference type="AlphaFoldDB" id="A0A4V4IB13"/>
<feature type="compositionally biased region" description="Low complexity" evidence="1">
    <location>
        <begin position="96"/>
        <end position="110"/>
    </location>
</feature>
<protein>
    <submittedName>
        <fullName evidence="2">Uncharacterized protein</fullName>
    </submittedName>
</protein>
<evidence type="ECO:0000313" key="3">
    <source>
        <dbReference type="Proteomes" id="UP000308014"/>
    </source>
</evidence>
<sequence length="182" mass="20676">MFNEHTTSTQVVTKVYGVEQGAPWVVHEVFTSSKTTEGLAFKFPLTVTFPEHQSVNQLGDRRTEELYDQASSYLKNQRLVPDTKSRRVASQTSISARRTPAPPTTTTMAPRGLTNEEIEEDLVTMGLRLRTKKRKRSSAILPWRRRLLRVKASAPDQFRIKTISGLIYEVKETKSVSCLPRP</sequence>